<dbReference type="PANTHER" id="PTHR10044:SF139">
    <property type="entry name" value="DEATH-ASSOCIATED INHIBITOR OF APOPTOSIS 2"/>
    <property type="match status" value="1"/>
</dbReference>
<dbReference type="SUPFAM" id="SSF57924">
    <property type="entry name" value="Inhibitor of apoptosis (IAP) repeat"/>
    <property type="match status" value="1"/>
</dbReference>
<evidence type="ECO:0000256" key="1">
    <source>
        <dbReference type="SAM" id="MobiDB-lite"/>
    </source>
</evidence>
<protein>
    <submittedName>
        <fullName evidence="2">Iap-2</fullName>
    </submittedName>
</protein>
<feature type="region of interest" description="Disordered" evidence="1">
    <location>
        <begin position="210"/>
        <end position="239"/>
    </location>
</feature>
<dbReference type="CDD" id="cd00022">
    <property type="entry name" value="BIR"/>
    <property type="match status" value="1"/>
</dbReference>
<evidence type="ECO:0000313" key="2">
    <source>
        <dbReference type="EMBL" id="ANW12284.1"/>
    </source>
</evidence>
<feature type="compositionally biased region" description="Basic and acidic residues" evidence="1">
    <location>
        <begin position="220"/>
        <end position="239"/>
    </location>
</feature>
<proteinExistence type="predicted"/>
<gene>
    <name evidence="2" type="primary">masp2.1</name>
</gene>
<dbReference type="Gene3D" id="1.10.1170.10">
    <property type="entry name" value="Inhibitor Of Apoptosis Protein (2mihbC-IAP-1), Chain A"/>
    <property type="match status" value="2"/>
</dbReference>
<name>A0A1B1V5K8_9ABAC</name>
<accession>A0A1B1V5K8</accession>
<reference evidence="2" key="1">
    <citation type="submission" date="2016-01" db="EMBL/GenBank/DDBJ databases">
        <authorList>
            <person name="Oliw E.H."/>
        </authorList>
    </citation>
    <scope>NUCLEOTIDE SEQUENCE</scope>
    <source>
        <strain evidence="2">164</strain>
    </source>
</reference>
<dbReference type="Pfam" id="PF13920">
    <property type="entry name" value="zf-C3HC4_3"/>
    <property type="match status" value="1"/>
</dbReference>
<dbReference type="Gene3D" id="3.30.40.10">
    <property type="entry name" value="Zinc/RING finger domain, C3HC4 (zinc finger)"/>
    <property type="match status" value="1"/>
</dbReference>
<organism evidence="2">
    <name type="scientific">Malacosoma sp. alphabaculovirus</name>
    <dbReference type="NCBI Taxonomy" id="1881632"/>
    <lineage>
        <taxon>Viruses</taxon>
        <taxon>Viruses incertae sedis</taxon>
        <taxon>Naldaviricetes</taxon>
        <taxon>Lefavirales</taxon>
        <taxon>Baculoviridae</taxon>
        <taxon>Alphabaculovirus</taxon>
    </lineage>
</organism>
<dbReference type="InterPro" id="IPR013083">
    <property type="entry name" value="Znf_RING/FYVE/PHD"/>
</dbReference>
<dbReference type="SMART" id="SM00238">
    <property type="entry name" value="BIR"/>
    <property type="match status" value="1"/>
</dbReference>
<dbReference type="EMBL" id="KU659594">
    <property type="protein sequence ID" value="ANW12284.1"/>
    <property type="molecule type" value="Genomic_DNA"/>
</dbReference>
<dbReference type="PROSITE" id="PS50143">
    <property type="entry name" value="BIR_REPEAT_2"/>
    <property type="match status" value="1"/>
</dbReference>
<sequence length="298" mass="33775">MDVGEIYNKIIGRDLAPPKVYYDAGHRYESFNSINLTDKFKMKLSKCGLYYDINAEKFVCVFCNTTLKTLSKKSISAHNFSKSCPMSLQLLATNPALRKSSFDQYKRGAVSGSHGAMKHEKELVENGFFYTGKRDEMCCAHCGLIIVKLHDDDCVESIHKMYSPQCIFVIRPSAPPLQEPTSLVAVETARTERIDRSTVNSKDIFGKRNRSVSDDINSNNDEKNDNGYAGDDRGDINDSSKIDDGDEERLCKICFVNNRQICFFPCRHIMACSQCADRCKRCCVCREKIKSKILVFLQ</sequence>
<dbReference type="Pfam" id="PF00653">
    <property type="entry name" value="BIR"/>
    <property type="match status" value="1"/>
</dbReference>
<dbReference type="InterPro" id="IPR001370">
    <property type="entry name" value="BIR_rpt"/>
</dbReference>
<dbReference type="PANTHER" id="PTHR10044">
    <property type="entry name" value="INHIBITOR OF APOPTOSIS"/>
    <property type="match status" value="1"/>
</dbReference>
<dbReference type="InterPro" id="IPR050784">
    <property type="entry name" value="IAP"/>
</dbReference>